<dbReference type="AlphaFoldDB" id="A0A5J4THF1"/>
<dbReference type="Proteomes" id="UP000324800">
    <property type="component" value="Unassembled WGS sequence"/>
</dbReference>
<evidence type="ECO:0000256" key="1">
    <source>
        <dbReference type="SAM" id="MobiDB-lite"/>
    </source>
</evidence>
<evidence type="ECO:0000313" key="2">
    <source>
        <dbReference type="EMBL" id="KAA6357233.1"/>
    </source>
</evidence>
<organism evidence="2 3">
    <name type="scientific">Streblomastix strix</name>
    <dbReference type="NCBI Taxonomy" id="222440"/>
    <lineage>
        <taxon>Eukaryota</taxon>
        <taxon>Metamonada</taxon>
        <taxon>Preaxostyla</taxon>
        <taxon>Oxymonadida</taxon>
        <taxon>Streblomastigidae</taxon>
        <taxon>Streblomastix</taxon>
    </lineage>
</organism>
<evidence type="ECO:0000313" key="3">
    <source>
        <dbReference type="Proteomes" id="UP000324800"/>
    </source>
</evidence>
<feature type="region of interest" description="Disordered" evidence="1">
    <location>
        <begin position="161"/>
        <end position="191"/>
    </location>
</feature>
<proteinExistence type="predicted"/>
<name>A0A5J4THF1_9EUKA</name>
<dbReference type="EMBL" id="SNRW01031724">
    <property type="protein sequence ID" value="KAA6357233.1"/>
    <property type="molecule type" value="Genomic_DNA"/>
</dbReference>
<reference evidence="2 3" key="1">
    <citation type="submission" date="2019-03" db="EMBL/GenBank/DDBJ databases">
        <title>Single cell metagenomics reveals metabolic interactions within the superorganism composed of flagellate Streblomastix strix and complex community of Bacteroidetes bacteria on its surface.</title>
        <authorList>
            <person name="Treitli S.C."/>
            <person name="Kolisko M."/>
            <person name="Husnik F."/>
            <person name="Keeling P."/>
            <person name="Hampl V."/>
        </authorList>
    </citation>
    <scope>NUCLEOTIDE SEQUENCE [LARGE SCALE GENOMIC DNA]</scope>
    <source>
        <strain evidence="2">ST1C</strain>
    </source>
</reference>
<sequence length="191" mass="21437">MFTLQIVSNMFMNVHRLNFRVANKSRFTIYVIVFSSSLYCCSNFVSRSARTWSKENIGFTGQLDQELKKLTAKQVIDLIWSKPEILPPDWAQDLVRKPKPESPTDCVFTTTESITTVEPESIPTIEFILQPTPSTVDDVIITITIPCPILRATNAIPNSTSSVPSYPTTKSVFTNGDPTVNTNERTSITKQ</sequence>
<gene>
    <name evidence="2" type="ORF">EZS28_047239</name>
</gene>
<protein>
    <submittedName>
        <fullName evidence="2">Uncharacterized protein</fullName>
    </submittedName>
</protein>
<accession>A0A5J4THF1</accession>
<comment type="caution">
    <text evidence="2">The sequence shown here is derived from an EMBL/GenBank/DDBJ whole genome shotgun (WGS) entry which is preliminary data.</text>
</comment>